<evidence type="ECO:0000313" key="11">
    <source>
        <dbReference type="EMBL" id="OBA25222.1"/>
    </source>
</evidence>
<accession>A0A1B7T921</accession>
<keyword evidence="8" id="KW-0704">Schiff base</keyword>
<keyword evidence="6 10" id="KW-0808">Transferase</keyword>
<keyword evidence="12" id="KW-1185">Reference proteome</keyword>
<dbReference type="PROSITE" id="PS00958">
    <property type="entry name" value="TRANSALDOLASE_2"/>
    <property type="match status" value="1"/>
</dbReference>
<dbReference type="FunFam" id="3.20.20.70:FF:000088">
    <property type="entry name" value="Transaldolase"/>
    <property type="match status" value="1"/>
</dbReference>
<dbReference type="NCBIfam" id="TIGR00874">
    <property type="entry name" value="talAB"/>
    <property type="match status" value="1"/>
</dbReference>
<evidence type="ECO:0000256" key="4">
    <source>
        <dbReference type="ARBA" id="ARBA00013151"/>
    </source>
</evidence>
<dbReference type="Gene3D" id="3.20.20.70">
    <property type="entry name" value="Aldolase class I"/>
    <property type="match status" value="1"/>
</dbReference>
<evidence type="ECO:0000256" key="5">
    <source>
        <dbReference type="ARBA" id="ARBA00018292"/>
    </source>
</evidence>
<evidence type="ECO:0000256" key="6">
    <source>
        <dbReference type="ARBA" id="ARBA00022679"/>
    </source>
</evidence>
<sequence>MSAVKKVKESDSLSQLKNSGTVVVADTGDFENIKKYTPQDATTNPSLILAASKNEKYAKLIDIAVEATKKQFGDSIKEQDKLVEIAIDKLLVEFGKNILNIVPGRVSTEVDARLSFDTDATVAKALEIIKFYEEEGISKDRVLIKIASTWEGIQAAKILQKQHKVNCNLTLLFSKVQAVACAEAGAFLISPFVGRILDWYKANTKDEAKVKSFVGKADPGVISVKDIYNYYKKFGYSTIVMGASFRNVTEIKELAGVDYLTISPNLLSELQESNDDVPTVLKAEDAKSLDLQKVSYIDDESKFRYDLNEDQMATEKLSDGIRKFSADIVTLHEVVAAKF</sequence>
<dbReference type="PANTHER" id="PTHR10683:SF18">
    <property type="entry name" value="TRANSALDOLASE"/>
    <property type="match status" value="1"/>
</dbReference>
<comment type="caution">
    <text evidence="11">The sequence shown here is derived from an EMBL/GenBank/DDBJ whole genome shotgun (WGS) entry which is preliminary data.</text>
</comment>
<gene>
    <name evidence="11" type="ORF">HANVADRAFT_54052</name>
</gene>
<evidence type="ECO:0000256" key="3">
    <source>
        <dbReference type="ARBA" id="ARBA00008012"/>
    </source>
</evidence>
<dbReference type="SUPFAM" id="SSF51569">
    <property type="entry name" value="Aldolase"/>
    <property type="match status" value="1"/>
</dbReference>
<dbReference type="PROSITE" id="PS01054">
    <property type="entry name" value="TRANSALDOLASE_1"/>
    <property type="match status" value="1"/>
</dbReference>
<dbReference type="GO" id="GO:0004801">
    <property type="term" value="F:transaldolase activity"/>
    <property type="evidence" value="ECO:0007669"/>
    <property type="project" value="UniProtKB-EC"/>
</dbReference>
<dbReference type="Proteomes" id="UP000092321">
    <property type="component" value="Unassembled WGS sequence"/>
</dbReference>
<dbReference type="InterPro" id="IPR004730">
    <property type="entry name" value="Transaldolase_1"/>
</dbReference>
<evidence type="ECO:0000313" key="12">
    <source>
        <dbReference type="Proteomes" id="UP000092321"/>
    </source>
</evidence>
<keyword evidence="7 10" id="KW-0570">Pentose shunt</keyword>
<dbReference type="InterPro" id="IPR001585">
    <property type="entry name" value="TAL/FSA"/>
</dbReference>
<comment type="catalytic activity">
    <reaction evidence="9 10">
        <text>D-sedoheptulose 7-phosphate + D-glyceraldehyde 3-phosphate = D-erythrose 4-phosphate + beta-D-fructose 6-phosphate</text>
        <dbReference type="Rhea" id="RHEA:17053"/>
        <dbReference type="ChEBI" id="CHEBI:16897"/>
        <dbReference type="ChEBI" id="CHEBI:57483"/>
        <dbReference type="ChEBI" id="CHEBI:57634"/>
        <dbReference type="ChEBI" id="CHEBI:59776"/>
        <dbReference type="EC" id="2.2.1.2"/>
    </reaction>
</comment>
<name>A0A1B7T921_9ASCO</name>
<dbReference type="AlphaFoldDB" id="A0A1B7T921"/>
<comment type="function">
    <text evidence="1">Transaldolase is important for the balance of metabolites in the pentose-phosphate pathway.</text>
</comment>
<proteinExistence type="inferred from homology"/>
<comment type="pathway">
    <text evidence="2 10">Carbohydrate degradation; pentose phosphate pathway; D-glyceraldehyde 3-phosphate and beta-D-fructose 6-phosphate from D-ribose 5-phosphate and D-xylulose 5-phosphate (non-oxidative stage): step 2/3.</text>
</comment>
<reference evidence="12" key="1">
    <citation type="journal article" date="2016" name="Proc. Natl. Acad. Sci. U.S.A.">
        <title>Comparative genomics of biotechnologically important yeasts.</title>
        <authorList>
            <person name="Riley R."/>
            <person name="Haridas S."/>
            <person name="Wolfe K.H."/>
            <person name="Lopes M.R."/>
            <person name="Hittinger C.T."/>
            <person name="Goeker M."/>
            <person name="Salamov A.A."/>
            <person name="Wisecaver J.H."/>
            <person name="Long T.M."/>
            <person name="Calvey C.H."/>
            <person name="Aerts A.L."/>
            <person name="Barry K.W."/>
            <person name="Choi C."/>
            <person name="Clum A."/>
            <person name="Coughlan A.Y."/>
            <person name="Deshpande S."/>
            <person name="Douglass A.P."/>
            <person name="Hanson S.J."/>
            <person name="Klenk H.-P."/>
            <person name="LaButti K.M."/>
            <person name="Lapidus A."/>
            <person name="Lindquist E.A."/>
            <person name="Lipzen A.M."/>
            <person name="Meier-Kolthoff J.P."/>
            <person name="Ohm R.A."/>
            <person name="Otillar R.P."/>
            <person name="Pangilinan J.L."/>
            <person name="Peng Y."/>
            <person name="Rokas A."/>
            <person name="Rosa C.A."/>
            <person name="Scheuner C."/>
            <person name="Sibirny A.A."/>
            <person name="Slot J.C."/>
            <person name="Stielow J.B."/>
            <person name="Sun H."/>
            <person name="Kurtzman C.P."/>
            <person name="Blackwell M."/>
            <person name="Grigoriev I.V."/>
            <person name="Jeffries T.W."/>
        </authorList>
    </citation>
    <scope>NUCLEOTIDE SEQUENCE [LARGE SCALE GENOMIC DNA]</scope>
    <source>
        <strain evidence="12">NRRL Y-1626</strain>
    </source>
</reference>
<dbReference type="InterPro" id="IPR018225">
    <property type="entry name" value="Transaldolase_AS"/>
</dbReference>
<dbReference type="GO" id="GO:0005975">
    <property type="term" value="P:carbohydrate metabolic process"/>
    <property type="evidence" value="ECO:0007669"/>
    <property type="project" value="InterPro"/>
</dbReference>
<dbReference type="EMBL" id="LXPE01000185">
    <property type="protein sequence ID" value="OBA25222.1"/>
    <property type="molecule type" value="Genomic_DNA"/>
</dbReference>
<dbReference type="CDD" id="cd00957">
    <property type="entry name" value="Transaldolase_TalAB"/>
    <property type="match status" value="1"/>
</dbReference>
<dbReference type="InterPro" id="IPR013785">
    <property type="entry name" value="Aldolase_TIM"/>
</dbReference>
<dbReference type="GO" id="GO:0005737">
    <property type="term" value="C:cytoplasm"/>
    <property type="evidence" value="ECO:0007669"/>
    <property type="project" value="InterPro"/>
</dbReference>
<evidence type="ECO:0000256" key="7">
    <source>
        <dbReference type="ARBA" id="ARBA00023126"/>
    </source>
</evidence>
<organism evidence="11 12">
    <name type="scientific">Hanseniaspora valbyensis NRRL Y-1626</name>
    <dbReference type="NCBI Taxonomy" id="766949"/>
    <lineage>
        <taxon>Eukaryota</taxon>
        <taxon>Fungi</taxon>
        <taxon>Dikarya</taxon>
        <taxon>Ascomycota</taxon>
        <taxon>Saccharomycotina</taxon>
        <taxon>Saccharomycetes</taxon>
        <taxon>Saccharomycodales</taxon>
        <taxon>Saccharomycodaceae</taxon>
        <taxon>Hanseniaspora</taxon>
    </lineage>
</organism>
<dbReference type="OrthoDB" id="2015515at2759"/>
<evidence type="ECO:0000256" key="10">
    <source>
        <dbReference type="RuleBase" id="RU000501"/>
    </source>
</evidence>
<dbReference type="PANTHER" id="PTHR10683">
    <property type="entry name" value="TRANSALDOLASE"/>
    <property type="match status" value="1"/>
</dbReference>
<evidence type="ECO:0000256" key="8">
    <source>
        <dbReference type="ARBA" id="ARBA00023270"/>
    </source>
</evidence>
<comment type="similarity">
    <text evidence="3">Belongs to the transaldolase family. Type 1 subfamily.</text>
</comment>
<dbReference type="GO" id="GO:0009052">
    <property type="term" value="P:pentose-phosphate shunt, non-oxidative branch"/>
    <property type="evidence" value="ECO:0007669"/>
    <property type="project" value="TreeGrafter"/>
</dbReference>
<evidence type="ECO:0000256" key="1">
    <source>
        <dbReference type="ARBA" id="ARBA00003518"/>
    </source>
</evidence>
<dbReference type="EC" id="2.2.1.2" evidence="4 10"/>
<evidence type="ECO:0000256" key="9">
    <source>
        <dbReference type="ARBA" id="ARBA00048810"/>
    </source>
</evidence>
<dbReference type="Pfam" id="PF00923">
    <property type="entry name" value="TAL_FSA"/>
    <property type="match status" value="1"/>
</dbReference>
<protein>
    <recommendedName>
        <fullName evidence="5 10">Transaldolase</fullName>
        <ecNumber evidence="4 10">2.2.1.2</ecNumber>
    </recommendedName>
</protein>
<dbReference type="UniPathway" id="UPA00115">
    <property type="reaction ID" value="UER00414"/>
</dbReference>
<comment type="function">
    <text evidence="10">Catalyzes the rate-limiting step of the non-oxidative phase in the pentose phosphate pathway. Catalyzes the reversible conversion of sedheptulose-7-phosphate and D-glyceraldehyde 3-phosphate into erythrose-4-phosphate and beta-D-fructose 6-phosphate.</text>
</comment>
<evidence type="ECO:0000256" key="2">
    <source>
        <dbReference type="ARBA" id="ARBA00004857"/>
    </source>
</evidence>